<proteinExistence type="predicted"/>
<comment type="caution">
    <text evidence="1">The sequence shown here is derived from an EMBL/GenBank/DDBJ whole genome shotgun (WGS) entry which is preliminary data.</text>
</comment>
<dbReference type="AlphaFoldDB" id="A0A2H9UHK8"/>
<dbReference type="RefSeq" id="WP_100358275.1">
    <property type="nucleotide sequence ID" value="NZ_PGOZ01000041.1"/>
</dbReference>
<evidence type="ECO:0000313" key="1">
    <source>
        <dbReference type="EMBL" id="PJI31196.1"/>
    </source>
</evidence>
<gene>
    <name evidence="1" type="ORF">CU320_15430</name>
</gene>
<sequence>MQRTAKQTFKINDAARYLRHALPEKDHRLWWGYLKWNPKRWEQQDGIRINFTEVDGKAVYTRSELDGFIGAYKAHKAN</sequence>
<organism evidence="1 2">
    <name type="scientific">Acinetobacter pseudolwoffii</name>
    <dbReference type="NCBI Taxonomy" id="2053287"/>
    <lineage>
        <taxon>Bacteria</taxon>
        <taxon>Pseudomonadati</taxon>
        <taxon>Pseudomonadota</taxon>
        <taxon>Gammaproteobacteria</taxon>
        <taxon>Moraxellales</taxon>
        <taxon>Moraxellaceae</taxon>
        <taxon>Acinetobacter</taxon>
    </lineage>
</organism>
<name>A0A2H9UHK8_9GAMM</name>
<accession>A0A2H9UHK8</accession>
<dbReference type="Proteomes" id="UP000242351">
    <property type="component" value="Unassembled WGS sequence"/>
</dbReference>
<dbReference type="EMBL" id="PGOZ01000041">
    <property type="protein sequence ID" value="PJI31196.1"/>
    <property type="molecule type" value="Genomic_DNA"/>
</dbReference>
<reference evidence="1 2" key="2">
    <citation type="submission" date="2017-12" db="EMBL/GenBank/DDBJ databases">
        <title>Revising the taxonomy of the Acinetobacter lwoffii group: the description of Acinetobacter pseudolwoffii sp. nov. and emended description of Acinetobacter lwoffii.</title>
        <authorList>
            <person name="Nemec A."/>
        </authorList>
    </citation>
    <scope>NUCLEOTIDE SEQUENCE [LARGE SCALE GENOMIC DNA]</scope>
    <source>
        <strain evidence="1 2">ANC 5347</strain>
    </source>
</reference>
<evidence type="ECO:0000313" key="2">
    <source>
        <dbReference type="Proteomes" id="UP000242351"/>
    </source>
</evidence>
<reference evidence="1 2" key="1">
    <citation type="submission" date="2017-11" db="EMBL/GenBank/DDBJ databases">
        <authorList>
            <person name="Han C.G."/>
        </authorList>
    </citation>
    <scope>NUCLEOTIDE SEQUENCE [LARGE SCALE GENOMIC DNA]</scope>
    <source>
        <strain evidence="1 2">ANC 5347</strain>
    </source>
</reference>
<protein>
    <submittedName>
        <fullName evidence="1">Uncharacterized protein</fullName>
    </submittedName>
</protein>